<organism evidence="2 3">
    <name type="scientific">Puccinia graminis f. sp. tritici</name>
    <dbReference type="NCBI Taxonomy" id="56615"/>
    <lineage>
        <taxon>Eukaryota</taxon>
        <taxon>Fungi</taxon>
        <taxon>Dikarya</taxon>
        <taxon>Basidiomycota</taxon>
        <taxon>Pucciniomycotina</taxon>
        <taxon>Pucciniomycetes</taxon>
        <taxon>Pucciniales</taxon>
        <taxon>Pucciniaceae</taxon>
        <taxon>Puccinia</taxon>
    </lineage>
</organism>
<accession>A0A5B0RC46</accession>
<feature type="region of interest" description="Disordered" evidence="1">
    <location>
        <begin position="1"/>
        <end position="28"/>
    </location>
</feature>
<dbReference type="Proteomes" id="UP000325313">
    <property type="component" value="Unassembled WGS sequence"/>
</dbReference>
<feature type="compositionally biased region" description="Basic and acidic residues" evidence="1">
    <location>
        <begin position="7"/>
        <end position="28"/>
    </location>
</feature>
<name>A0A5B0RC46_PUCGR</name>
<gene>
    <name evidence="2" type="ORF">PGTUg99_003170</name>
</gene>
<evidence type="ECO:0000313" key="3">
    <source>
        <dbReference type="Proteomes" id="UP000325313"/>
    </source>
</evidence>
<protein>
    <submittedName>
        <fullName evidence="2">Uncharacterized protein</fullName>
    </submittedName>
</protein>
<evidence type="ECO:0000256" key="1">
    <source>
        <dbReference type="SAM" id="MobiDB-lite"/>
    </source>
</evidence>
<sequence length="85" mass="9264">MSSGSKTDQDSIFDRRRPGEAAIRPVDRAKSIPARSLAVGATTDSDDHPSLLRFRDIILVDHCSNTCENIHKKLLIPTALSHGIA</sequence>
<proteinExistence type="predicted"/>
<comment type="caution">
    <text evidence="2">The sequence shown here is derived from an EMBL/GenBank/DDBJ whole genome shotgun (WGS) entry which is preliminary data.</text>
</comment>
<reference evidence="2 3" key="1">
    <citation type="submission" date="2019-05" db="EMBL/GenBank/DDBJ databases">
        <title>Emergence of the Ug99 lineage of the wheat stem rust pathogen through somatic hybridization.</title>
        <authorList>
            <person name="Li F."/>
            <person name="Upadhyaya N.M."/>
            <person name="Sperschneider J."/>
            <person name="Matny O."/>
            <person name="Nguyen-Phuc H."/>
            <person name="Mago R."/>
            <person name="Raley C."/>
            <person name="Miller M.E."/>
            <person name="Silverstein K.A.T."/>
            <person name="Henningsen E."/>
            <person name="Hirsch C.D."/>
            <person name="Visser B."/>
            <person name="Pretorius Z.A."/>
            <person name="Steffenson B.J."/>
            <person name="Schwessinger B."/>
            <person name="Dodds P.N."/>
            <person name="Figueroa M."/>
        </authorList>
    </citation>
    <scope>NUCLEOTIDE SEQUENCE [LARGE SCALE GENOMIC DNA]</scope>
    <source>
        <strain evidence="2 3">Ug99</strain>
    </source>
</reference>
<dbReference type="AlphaFoldDB" id="A0A5B0RC46"/>
<evidence type="ECO:0000313" key="2">
    <source>
        <dbReference type="EMBL" id="KAA1122643.1"/>
    </source>
</evidence>
<dbReference type="EMBL" id="VDEP01000223">
    <property type="protein sequence ID" value="KAA1122643.1"/>
    <property type="molecule type" value="Genomic_DNA"/>
</dbReference>